<keyword evidence="7 9" id="KW-0456">Lyase</keyword>
<evidence type="ECO:0000313" key="12">
    <source>
        <dbReference type="Proteomes" id="UP000283543"/>
    </source>
</evidence>
<dbReference type="CDD" id="cd03124">
    <property type="entry name" value="alpha_CA_prokaryotic_like"/>
    <property type="match status" value="1"/>
</dbReference>
<dbReference type="SMART" id="SM01057">
    <property type="entry name" value="Carb_anhydrase"/>
    <property type="match status" value="1"/>
</dbReference>
<protein>
    <recommendedName>
        <fullName evidence="4 9">Carbonic anhydrase</fullName>
        <ecNumber evidence="4 9">4.2.1.1</ecNumber>
    </recommendedName>
</protein>
<dbReference type="InterPro" id="IPR041891">
    <property type="entry name" value="Alpha_CA_prokaryot-like"/>
</dbReference>
<evidence type="ECO:0000256" key="4">
    <source>
        <dbReference type="ARBA" id="ARBA00012925"/>
    </source>
</evidence>
<name>A0A3R6ZI37_APHAT</name>
<sequence length="231" mass="25418">MKFFVYAIAAVVAIVSSQTLKGQSPIDLPASAKPVVNTGNFSVVLNTASAMISHESYTVKATWSGGPDSHLTLNGKVYKSLQLHPHAPSEHTLGGKQYPFEVHFVHADKDKNLAVVGIFFDLDPQDKPNPFLTQVFSQFDQLTKPGDNFTLAALDPTSLHVSESNVFRYPGSLTTKPFTEGVEWNVLQKVHTLSKAQLKQWSNVIHLPNARELQALNGRVVTLLRMDHSVC</sequence>
<feature type="chain" id="PRO_5025091586" description="Carbonic anhydrase" evidence="9">
    <location>
        <begin position="18"/>
        <end position="231"/>
    </location>
</feature>
<evidence type="ECO:0000259" key="10">
    <source>
        <dbReference type="PROSITE" id="PS51144"/>
    </source>
</evidence>
<dbReference type="VEuPathDB" id="FungiDB:H257_12741"/>
<dbReference type="Pfam" id="PF00194">
    <property type="entry name" value="Carb_anhydrase"/>
    <property type="match status" value="1"/>
</dbReference>
<dbReference type="Gene3D" id="3.10.200.10">
    <property type="entry name" value="Alpha carbonic anhydrase"/>
    <property type="match status" value="1"/>
</dbReference>
<feature type="signal peptide" evidence="9">
    <location>
        <begin position="1"/>
        <end position="17"/>
    </location>
</feature>
<dbReference type="PANTHER" id="PTHR18952:SF265">
    <property type="entry name" value="CARBONIC ANHYDRASE"/>
    <property type="match status" value="1"/>
</dbReference>
<dbReference type="InterPro" id="IPR023561">
    <property type="entry name" value="Carbonic_anhydrase_a-class"/>
</dbReference>
<dbReference type="EMBL" id="QUTB01007047">
    <property type="protein sequence ID" value="RHY47542.1"/>
    <property type="molecule type" value="Genomic_DNA"/>
</dbReference>
<dbReference type="InterPro" id="IPR001148">
    <property type="entry name" value="CA_dom"/>
</dbReference>
<accession>A0A3R6ZI37</accession>
<evidence type="ECO:0000256" key="7">
    <source>
        <dbReference type="ARBA" id="ARBA00023239"/>
    </source>
</evidence>
<dbReference type="Proteomes" id="UP000283543">
    <property type="component" value="Unassembled WGS sequence"/>
</dbReference>
<evidence type="ECO:0000256" key="3">
    <source>
        <dbReference type="ARBA" id="ARBA00010718"/>
    </source>
</evidence>
<dbReference type="EC" id="4.2.1.1" evidence="4 9"/>
<evidence type="ECO:0000256" key="1">
    <source>
        <dbReference type="ARBA" id="ARBA00001947"/>
    </source>
</evidence>
<dbReference type="PROSITE" id="PS00162">
    <property type="entry name" value="ALPHA_CA_1"/>
    <property type="match status" value="1"/>
</dbReference>
<comment type="similarity">
    <text evidence="3 9">Belongs to the alpha-carbonic anhydrase family.</text>
</comment>
<evidence type="ECO:0000256" key="5">
    <source>
        <dbReference type="ARBA" id="ARBA00022723"/>
    </source>
</evidence>
<comment type="catalytic activity">
    <reaction evidence="8 9">
        <text>hydrogencarbonate + H(+) = CO2 + H2O</text>
        <dbReference type="Rhea" id="RHEA:10748"/>
        <dbReference type="ChEBI" id="CHEBI:15377"/>
        <dbReference type="ChEBI" id="CHEBI:15378"/>
        <dbReference type="ChEBI" id="CHEBI:16526"/>
        <dbReference type="ChEBI" id="CHEBI:17544"/>
        <dbReference type="EC" id="4.2.1.1"/>
    </reaction>
</comment>
<dbReference type="AlphaFoldDB" id="A0A3R6ZI37"/>
<comment type="cofactor">
    <cofactor evidence="1 9">
        <name>Zn(2+)</name>
        <dbReference type="ChEBI" id="CHEBI:29105"/>
    </cofactor>
</comment>
<gene>
    <name evidence="11" type="ORF">DYB34_004217</name>
</gene>
<proteinExistence type="inferred from homology"/>
<evidence type="ECO:0000313" key="11">
    <source>
        <dbReference type="EMBL" id="RHY47542.1"/>
    </source>
</evidence>
<dbReference type="PROSITE" id="PS51144">
    <property type="entry name" value="ALPHA_CA_2"/>
    <property type="match status" value="1"/>
</dbReference>
<evidence type="ECO:0000256" key="9">
    <source>
        <dbReference type="RuleBase" id="RU367011"/>
    </source>
</evidence>
<evidence type="ECO:0000256" key="8">
    <source>
        <dbReference type="ARBA" id="ARBA00048348"/>
    </source>
</evidence>
<keyword evidence="5 9" id="KW-0479">Metal-binding</keyword>
<dbReference type="InterPro" id="IPR036398">
    <property type="entry name" value="CA_dom_sf"/>
</dbReference>
<feature type="domain" description="Alpha-carbonic anhydrase" evidence="10">
    <location>
        <begin position="1"/>
        <end position="231"/>
    </location>
</feature>
<evidence type="ECO:0000256" key="2">
    <source>
        <dbReference type="ARBA" id="ARBA00002904"/>
    </source>
</evidence>
<comment type="function">
    <text evidence="2 9">Reversible hydration of carbon dioxide.</text>
</comment>
<dbReference type="GO" id="GO:0004089">
    <property type="term" value="F:carbonate dehydratase activity"/>
    <property type="evidence" value="ECO:0007669"/>
    <property type="project" value="UniProtKB-UniRule"/>
</dbReference>
<evidence type="ECO:0000256" key="6">
    <source>
        <dbReference type="ARBA" id="ARBA00022833"/>
    </source>
</evidence>
<dbReference type="InterPro" id="IPR018338">
    <property type="entry name" value="Carbonic_anhydrase_a-class_CS"/>
</dbReference>
<comment type="caution">
    <text evidence="11">The sequence shown here is derived from an EMBL/GenBank/DDBJ whole genome shotgun (WGS) entry which is preliminary data.</text>
</comment>
<dbReference type="PANTHER" id="PTHR18952">
    <property type="entry name" value="CARBONIC ANHYDRASE"/>
    <property type="match status" value="1"/>
</dbReference>
<dbReference type="SUPFAM" id="SSF51069">
    <property type="entry name" value="Carbonic anhydrase"/>
    <property type="match status" value="1"/>
</dbReference>
<dbReference type="GO" id="GO:0008270">
    <property type="term" value="F:zinc ion binding"/>
    <property type="evidence" value="ECO:0007669"/>
    <property type="project" value="UniProtKB-UniRule"/>
</dbReference>
<organism evidence="11 12">
    <name type="scientific">Aphanomyces astaci</name>
    <name type="common">Crayfish plague agent</name>
    <dbReference type="NCBI Taxonomy" id="112090"/>
    <lineage>
        <taxon>Eukaryota</taxon>
        <taxon>Sar</taxon>
        <taxon>Stramenopiles</taxon>
        <taxon>Oomycota</taxon>
        <taxon>Saprolegniomycetes</taxon>
        <taxon>Saprolegniales</taxon>
        <taxon>Verrucalvaceae</taxon>
        <taxon>Aphanomyces</taxon>
    </lineage>
</organism>
<keyword evidence="6 9" id="KW-0862">Zinc</keyword>
<keyword evidence="9" id="KW-0732">Signal</keyword>
<reference evidence="11 12" key="1">
    <citation type="submission" date="2018-08" db="EMBL/GenBank/DDBJ databases">
        <title>Aphanomyces genome sequencing and annotation.</title>
        <authorList>
            <person name="Minardi D."/>
            <person name="Oidtmann B."/>
            <person name="Van Der Giezen M."/>
            <person name="Studholme D.J."/>
        </authorList>
    </citation>
    <scope>NUCLEOTIDE SEQUENCE [LARGE SCALE GENOMIC DNA]</scope>
    <source>
        <strain evidence="11 12">Si</strain>
    </source>
</reference>